<dbReference type="InterPro" id="IPR016130">
    <property type="entry name" value="Tyr_Pase_AS"/>
</dbReference>
<evidence type="ECO:0000313" key="2">
    <source>
        <dbReference type="EMBL" id="CAE2258808.1"/>
    </source>
</evidence>
<accession>A0A7S4JCR8</accession>
<dbReference type="GO" id="GO:0004721">
    <property type="term" value="F:phosphoprotein phosphatase activity"/>
    <property type="evidence" value="ECO:0007669"/>
    <property type="project" value="InterPro"/>
</dbReference>
<feature type="domain" description="Tyrosine specific protein phosphatases" evidence="1">
    <location>
        <begin position="3"/>
        <end position="76"/>
    </location>
</feature>
<dbReference type="InterPro" id="IPR035010">
    <property type="entry name" value="PHS1"/>
</dbReference>
<evidence type="ECO:0000259" key="1">
    <source>
        <dbReference type="PROSITE" id="PS50056"/>
    </source>
</evidence>
<dbReference type="CDD" id="cd14498">
    <property type="entry name" value="DSP"/>
    <property type="match status" value="1"/>
</dbReference>
<organism evidence="2">
    <name type="scientific">Odontella aurita</name>
    <dbReference type="NCBI Taxonomy" id="265563"/>
    <lineage>
        <taxon>Eukaryota</taxon>
        <taxon>Sar</taxon>
        <taxon>Stramenopiles</taxon>
        <taxon>Ochrophyta</taxon>
        <taxon>Bacillariophyta</taxon>
        <taxon>Mediophyceae</taxon>
        <taxon>Biddulphiophycidae</taxon>
        <taxon>Eupodiscales</taxon>
        <taxon>Odontellaceae</taxon>
        <taxon>Odontella</taxon>
    </lineage>
</organism>
<dbReference type="PANTHER" id="PTHR47100">
    <property type="entry name" value="DUAL SPECIFICITY PROTEIN PHOSPHATASE PHS1"/>
    <property type="match status" value="1"/>
</dbReference>
<dbReference type="GO" id="GO:0043622">
    <property type="term" value="P:cortical microtubule organization"/>
    <property type="evidence" value="ECO:0007669"/>
    <property type="project" value="InterPro"/>
</dbReference>
<dbReference type="EMBL" id="HBKQ01037160">
    <property type="protein sequence ID" value="CAE2258808.1"/>
    <property type="molecule type" value="Transcribed_RNA"/>
</dbReference>
<name>A0A7S4JCR8_9STRA</name>
<dbReference type="SUPFAM" id="SSF52799">
    <property type="entry name" value="(Phosphotyrosine protein) phosphatases II"/>
    <property type="match status" value="1"/>
</dbReference>
<dbReference type="Pfam" id="PF00782">
    <property type="entry name" value="DSPc"/>
    <property type="match status" value="1"/>
</dbReference>
<dbReference type="PROSITE" id="PS50056">
    <property type="entry name" value="TYR_PHOSPHATASE_2"/>
    <property type="match status" value="1"/>
</dbReference>
<dbReference type="AlphaFoldDB" id="A0A7S4JCR8"/>
<dbReference type="PANTHER" id="PTHR47100:SF5">
    <property type="entry name" value="DUAL SPECIFICITY PROTEIN PHOSPHATASE PHS1"/>
    <property type="match status" value="1"/>
</dbReference>
<reference evidence="2" key="1">
    <citation type="submission" date="2021-01" db="EMBL/GenBank/DDBJ databases">
        <authorList>
            <person name="Corre E."/>
            <person name="Pelletier E."/>
            <person name="Niang G."/>
            <person name="Scheremetjew M."/>
            <person name="Finn R."/>
            <person name="Kale V."/>
            <person name="Holt S."/>
            <person name="Cochrane G."/>
            <person name="Meng A."/>
            <person name="Brown T."/>
            <person name="Cohen L."/>
        </authorList>
    </citation>
    <scope>NUCLEOTIDE SEQUENCE</scope>
    <source>
        <strain evidence="2">Isolate 1302-5</strain>
    </source>
</reference>
<dbReference type="InterPro" id="IPR029021">
    <property type="entry name" value="Prot-tyrosine_phosphatase-like"/>
</dbReference>
<dbReference type="PROSITE" id="PS00383">
    <property type="entry name" value="TYR_PHOSPHATASE_1"/>
    <property type="match status" value="1"/>
</dbReference>
<gene>
    <name evidence="2" type="ORF">OAUR00152_LOCUS25639</name>
</gene>
<sequence length="108" mass="12480">MIVHFEKAREFVVKENRQGTENEDPNILIHCANGSNRSATVVIALLMMIENVCLREAWILVKKTRKAAMPLEDNRRTLIALEEMLRGEKSSMSEADFLTRLEKSETYR</sequence>
<dbReference type="GO" id="GO:0009737">
    <property type="term" value="P:response to abscisic acid"/>
    <property type="evidence" value="ECO:0007669"/>
    <property type="project" value="InterPro"/>
</dbReference>
<dbReference type="InterPro" id="IPR000387">
    <property type="entry name" value="Tyr_Pase_dom"/>
</dbReference>
<dbReference type="InterPro" id="IPR000340">
    <property type="entry name" value="Dual-sp_phosphatase_cat-dom"/>
</dbReference>
<proteinExistence type="predicted"/>
<protein>
    <recommendedName>
        <fullName evidence="1">Tyrosine specific protein phosphatases domain-containing protein</fullName>
    </recommendedName>
</protein>
<dbReference type="Gene3D" id="3.90.190.10">
    <property type="entry name" value="Protein tyrosine phosphatase superfamily"/>
    <property type="match status" value="1"/>
</dbReference>